<dbReference type="SUPFAM" id="SSF51735">
    <property type="entry name" value="NAD(P)-binding Rossmann-fold domains"/>
    <property type="match status" value="1"/>
</dbReference>
<sequence>MVYKVVIIGAGSNPALTSWASKSHIPALQALDKEYEIAGILNSSVESGIKARKLFKFSDQVKVYENIQQVADDVSIDLVVVTIKVAKHWKSTIPFLASGQKKIVYVEWPLGKDVEEAKKLSALAKQYNITTLVGLQSRFDPVISKVKDLITTGVIGNVTSVSFLASASEWGYFSSHADFYLSDVEKRARNTLLRIPGGHSLDAIRFVLGQEFTSVKARVDTKFKKVTIVDTTGKPTGEVIEKTTPDHINLVATLGKDILLSYSVSGGQTTPLTPGLEWHIRGTKGDIFVQGPSAFTQFIPLKMSYATTDSKGKINEFVPEYDGTVGNIQDLWKTFAENPDEDRENRLVDFEGAVTLHKVLEAIQQSSDTGKEIFL</sequence>
<accession>A0A1E4TWN0</accession>
<keyword evidence="4" id="KW-1185">Reference proteome</keyword>
<dbReference type="InterPro" id="IPR055080">
    <property type="entry name" value="Gal80p-like_C"/>
</dbReference>
<dbReference type="SUPFAM" id="SSF55347">
    <property type="entry name" value="Glyceraldehyde-3-phosphate dehydrogenase-like, C-terminal domain"/>
    <property type="match status" value="1"/>
</dbReference>
<dbReference type="InterPro" id="IPR000683">
    <property type="entry name" value="Gfo/Idh/MocA-like_OxRdtase_N"/>
</dbReference>
<name>A0A1E4TWN0_PACTA</name>
<evidence type="ECO:0000259" key="2">
    <source>
        <dbReference type="Pfam" id="PF22685"/>
    </source>
</evidence>
<dbReference type="Gene3D" id="3.40.50.720">
    <property type="entry name" value="NAD(P)-binding Rossmann-like Domain"/>
    <property type="match status" value="1"/>
</dbReference>
<dbReference type="OrthoDB" id="64915at2759"/>
<evidence type="ECO:0000313" key="4">
    <source>
        <dbReference type="Proteomes" id="UP000094236"/>
    </source>
</evidence>
<dbReference type="Gene3D" id="3.30.360.10">
    <property type="entry name" value="Dihydrodipicolinate Reductase, domain 2"/>
    <property type="match status" value="1"/>
</dbReference>
<feature type="domain" description="Gal80p-like C-terminal" evidence="2">
    <location>
        <begin position="141"/>
        <end position="291"/>
    </location>
</feature>
<dbReference type="STRING" id="669874.A0A1E4TWN0"/>
<evidence type="ECO:0008006" key="5">
    <source>
        <dbReference type="Google" id="ProtNLM"/>
    </source>
</evidence>
<proteinExistence type="predicted"/>
<protein>
    <recommendedName>
        <fullName evidence="5">Gfo/Idh/MocA-like oxidoreductase N-terminal domain-containing protein</fullName>
    </recommendedName>
</protein>
<gene>
    <name evidence="3" type="ORF">PACTADRAFT_2437</name>
</gene>
<evidence type="ECO:0000313" key="3">
    <source>
        <dbReference type="EMBL" id="ODV96139.1"/>
    </source>
</evidence>
<dbReference type="GO" id="GO:0000166">
    <property type="term" value="F:nucleotide binding"/>
    <property type="evidence" value="ECO:0007669"/>
    <property type="project" value="InterPro"/>
</dbReference>
<evidence type="ECO:0000259" key="1">
    <source>
        <dbReference type="Pfam" id="PF01408"/>
    </source>
</evidence>
<dbReference type="PANTHER" id="PTHR43708">
    <property type="entry name" value="CONSERVED EXPRESSED OXIDOREDUCTASE (EUROFUNG)"/>
    <property type="match status" value="1"/>
</dbReference>
<organism evidence="3 4">
    <name type="scientific">Pachysolen tannophilus NRRL Y-2460</name>
    <dbReference type="NCBI Taxonomy" id="669874"/>
    <lineage>
        <taxon>Eukaryota</taxon>
        <taxon>Fungi</taxon>
        <taxon>Dikarya</taxon>
        <taxon>Ascomycota</taxon>
        <taxon>Saccharomycotina</taxon>
        <taxon>Pichiomycetes</taxon>
        <taxon>Pachysolenaceae</taxon>
        <taxon>Pachysolen</taxon>
    </lineage>
</organism>
<dbReference type="Proteomes" id="UP000094236">
    <property type="component" value="Unassembled WGS sequence"/>
</dbReference>
<dbReference type="PANTHER" id="PTHR43708:SF1">
    <property type="entry name" value="GALACTOSE_LACTOSE METABOLISM REGULATORY PROTEIN GAL80"/>
    <property type="match status" value="1"/>
</dbReference>
<reference evidence="4" key="1">
    <citation type="submission" date="2016-05" db="EMBL/GenBank/DDBJ databases">
        <title>Comparative genomics of biotechnologically important yeasts.</title>
        <authorList>
            <consortium name="DOE Joint Genome Institute"/>
            <person name="Riley R."/>
            <person name="Haridas S."/>
            <person name="Wolfe K.H."/>
            <person name="Lopes M.R."/>
            <person name="Hittinger C.T."/>
            <person name="Goker M."/>
            <person name="Salamov A."/>
            <person name="Wisecaver J."/>
            <person name="Long T.M."/>
            <person name="Aerts A.L."/>
            <person name="Barry K."/>
            <person name="Choi C."/>
            <person name="Clum A."/>
            <person name="Coughlan A.Y."/>
            <person name="Deshpande S."/>
            <person name="Douglass A.P."/>
            <person name="Hanson S.J."/>
            <person name="Klenk H.-P."/>
            <person name="Labutti K."/>
            <person name="Lapidus A."/>
            <person name="Lindquist E."/>
            <person name="Lipzen A."/>
            <person name="Meier-Kolthoff J.P."/>
            <person name="Ohm R.A."/>
            <person name="Otillar R.P."/>
            <person name="Pangilinan J."/>
            <person name="Peng Y."/>
            <person name="Rokas A."/>
            <person name="Rosa C.A."/>
            <person name="Scheuner C."/>
            <person name="Sibirny A.A."/>
            <person name="Slot J.C."/>
            <person name="Stielow J.B."/>
            <person name="Sun H."/>
            <person name="Kurtzman C.P."/>
            <person name="Blackwell M."/>
            <person name="Grigoriev I.V."/>
            <person name="Jeffries T.W."/>
        </authorList>
    </citation>
    <scope>NUCLEOTIDE SEQUENCE [LARGE SCALE GENOMIC DNA]</scope>
    <source>
        <strain evidence="4">NRRL Y-2460</strain>
    </source>
</reference>
<dbReference type="Pfam" id="PF22685">
    <property type="entry name" value="Gal80p_C-like"/>
    <property type="match status" value="1"/>
</dbReference>
<dbReference type="InterPro" id="IPR051317">
    <property type="entry name" value="Gfo/Idh/MocA_oxidoreduct"/>
</dbReference>
<dbReference type="AlphaFoldDB" id="A0A1E4TWN0"/>
<dbReference type="InterPro" id="IPR036291">
    <property type="entry name" value="NAD(P)-bd_dom_sf"/>
</dbReference>
<feature type="domain" description="Gfo/Idh/MocA-like oxidoreductase N-terminal" evidence="1">
    <location>
        <begin position="4"/>
        <end position="134"/>
    </location>
</feature>
<dbReference type="Pfam" id="PF01408">
    <property type="entry name" value="GFO_IDH_MocA"/>
    <property type="match status" value="1"/>
</dbReference>
<dbReference type="EMBL" id="KV454013">
    <property type="protein sequence ID" value="ODV96139.1"/>
    <property type="molecule type" value="Genomic_DNA"/>
</dbReference>